<keyword evidence="1" id="KW-1133">Transmembrane helix</keyword>
<gene>
    <name evidence="2" type="ORF">BST26_01500</name>
</gene>
<feature type="transmembrane region" description="Helical" evidence="1">
    <location>
        <begin position="256"/>
        <end position="279"/>
    </location>
</feature>
<feature type="transmembrane region" description="Helical" evidence="1">
    <location>
        <begin position="205"/>
        <end position="235"/>
    </location>
</feature>
<keyword evidence="1" id="KW-0472">Membrane</keyword>
<comment type="caution">
    <text evidence="2">The sequence shown here is derived from an EMBL/GenBank/DDBJ whole genome shotgun (WGS) entry which is preliminary data.</text>
</comment>
<proteinExistence type="predicted"/>
<keyword evidence="1" id="KW-0812">Transmembrane</keyword>
<dbReference type="STRING" id="444597.BST26_01500"/>
<accession>A0A1X0DP52</accession>
<feature type="transmembrane region" description="Helical" evidence="1">
    <location>
        <begin position="168"/>
        <end position="193"/>
    </location>
</feature>
<evidence type="ECO:0000313" key="2">
    <source>
        <dbReference type="EMBL" id="ORA73909.1"/>
    </source>
</evidence>
<feature type="transmembrane region" description="Helical" evidence="1">
    <location>
        <begin position="36"/>
        <end position="55"/>
    </location>
</feature>
<sequence length="285" mass="29653">MIDDTGVAAGPTPAGEVQGWVRGYLHNHPIASLETVGGQIVLGLRAIQYLFVGIFRGRFNVKEFLDQMAFMSGTAFTPTILVTIPISVTLSIQFALLAGQVGASSLAGAATGMVVIRQGAPLVASLLLATAVGSAVCADLGSRTMREEIQAMEVMGVSSIERLVVPRLAALVLIGMLLTGVTSFVGYVASYLFNVYIQNGTPGSFIATFSSFSTVGDLTLAMVKAIVFAVLVAVISCHKGLATRGGPAGVANSVNAAVVEAVLLMMIVNVVMSKLYVVLFPQQVL</sequence>
<dbReference type="GO" id="GO:0043190">
    <property type="term" value="C:ATP-binding cassette (ABC) transporter complex"/>
    <property type="evidence" value="ECO:0007669"/>
    <property type="project" value="InterPro"/>
</dbReference>
<dbReference type="EMBL" id="MVHS01000002">
    <property type="protein sequence ID" value="ORA73909.1"/>
    <property type="molecule type" value="Genomic_DNA"/>
</dbReference>
<evidence type="ECO:0000313" key="3">
    <source>
        <dbReference type="Proteomes" id="UP000192801"/>
    </source>
</evidence>
<organism evidence="2 3">
    <name type="scientific">Mycolicibacterium insubricum</name>
    <dbReference type="NCBI Taxonomy" id="444597"/>
    <lineage>
        <taxon>Bacteria</taxon>
        <taxon>Bacillati</taxon>
        <taxon>Actinomycetota</taxon>
        <taxon>Actinomycetes</taxon>
        <taxon>Mycobacteriales</taxon>
        <taxon>Mycobacteriaceae</taxon>
        <taxon>Mycolicibacterium</taxon>
    </lineage>
</organism>
<dbReference type="PANTHER" id="PTHR30188">
    <property type="entry name" value="ABC TRANSPORTER PERMEASE PROTEIN-RELATED"/>
    <property type="match status" value="1"/>
</dbReference>
<dbReference type="GO" id="GO:0005548">
    <property type="term" value="F:phospholipid transporter activity"/>
    <property type="evidence" value="ECO:0007669"/>
    <property type="project" value="TreeGrafter"/>
</dbReference>
<protein>
    <submittedName>
        <fullName evidence="2">ABC transporter</fullName>
    </submittedName>
</protein>
<dbReference type="Pfam" id="PF02405">
    <property type="entry name" value="MlaE"/>
    <property type="match status" value="1"/>
</dbReference>
<dbReference type="PANTHER" id="PTHR30188:SF4">
    <property type="entry name" value="PROTEIN TRIGALACTOSYLDIACYLGLYCEROL 1, CHLOROPLASTIC"/>
    <property type="match status" value="1"/>
</dbReference>
<dbReference type="OrthoDB" id="5243306at2"/>
<name>A0A1X0DP52_9MYCO</name>
<keyword evidence="3" id="KW-1185">Reference proteome</keyword>
<evidence type="ECO:0000256" key="1">
    <source>
        <dbReference type="SAM" id="Phobius"/>
    </source>
</evidence>
<reference evidence="2 3" key="1">
    <citation type="submission" date="2016-12" db="EMBL/GenBank/DDBJ databases">
        <title>The new phylogeny of genus Mycobacterium.</title>
        <authorList>
            <person name="Tortoli E."/>
            <person name="Trovato A."/>
            <person name="Cirillo D.M."/>
        </authorList>
    </citation>
    <scope>NUCLEOTIDE SEQUENCE [LARGE SCALE GENOMIC DNA]</scope>
    <source>
        <strain evidence="2 3">DSM 45130</strain>
    </source>
</reference>
<dbReference type="AlphaFoldDB" id="A0A1X0DP52"/>
<dbReference type="RefSeq" id="WP_083029084.1">
    <property type="nucleotide sequence ID" value="NZ_AP022618.1"/>
</dbReference>
<feature type="transmembrane region" description="Helical" evidence="1">
    <location>
        <begin position="119"/>
        <end position="138"/>
    </location>
</feature>
<feature type="transmembrane region" description="Helical" evidence="1">
    <location>
        <begin position="76"/>
        <end position="99"/>
    </location>
</feature>
<dbReference type="InterPro" id="IPR030802">
    <property type="entry name" value="Permease_MalE"/>
</dbReference>
<dbReference type="Proteomes" id="UP000192801">
    <property type="component" value="Unassembled WGS sequence"/>
</dbReference>